<dbReference type="KEGG" id="amr:AM1_B0120"/>
<dbReference type="EMBL" id="CP000839">
    <property type="protein sequence ID" value="ABW31845.1"/>
    <property type="molecule type" value="Genomic_DNA"/>
</dbReference>
<accession>A8ZM76</accession>
<dbReference type="InterPro" id="IPR001646">
    <property type="entry name" value="5peptide_repeat"/>
</dbReference>
<evidence type="ECO:0000313" key="2">
    <source>
        <dbReference type="Proteomes" id="UP000000268"/>
    </source>
</evidence>
<proteinExistence type="predicted"/>
<dbReference type="HOGENOM" id="CLU_2629945_0_0_3"/>
<dbReference type="Pfam" id="PF00805">
    <property type="entry name" value="Pentapeptide"/>
    <property type="match status" value="1"/>
</dbReference>
<dbReference type="Gene3D" id="2.160.20.80">
    <property type="entry name" value="E3 ubiquitin-protein ligase SopA"/>
    <property type="match status" value="1"/>
</dbReference>
<name>A8ZM76_ACAM1</name>
<evidence type="ECO:0000313" key="1">
    <source>
        <dbReference type="EMBL" id="ABW31845.1"/>
    </source>
</evidence>
<protein>
    <submittedName>
        <fullName evidence="1">Pentapeptide repeat family protein</fullName>
    </submittedName>
</protein>
<geneLocation type="plasmid" evidence="1 2">
    <name>pREB2</name>
</geneLocation>
<keyword evidence="1" id="KW-0614">Plasmid</keyword>
<dbReference type="Proteomes" id="UP000000268">
    <property type="component" value="Plasmid pREB2"/>
</dbReference>
<keyword evidence="2" id="KW-1185">Reference proteome</keyword>
<reference evidence="1 2" key="1">
    <citation type="journal article" date="2008" name="Proc. Natl. Acad. Sci. U.S.A.">
        <title>Niche adaptation and genome expansion in the chlorophyll d-producing cyanobacterium Acaryochloris marina.</title>
        <authorList>
            <person name="Swingley W.D."/>
            <person name="Chen M."/>
            <person name="Cheung P.C."/>
            <person name="Conrad A.L."/>
            <person name="Dejesa L.C."/>
            <person name="Hao J."/>
            <person name="Honchak B.M."/>
            <person name="Karbach L.E."/>
            <person name="Kurdoglu A."/>
            <person name="Lahiri S."/>
            <person name="Mastrian S.D."/>
            <person name="Miyashita H."/>
            <person name="Page L."/>
            <person name="Ramakrishna P."/>
            <person name="Satoh S."/>
            <person name="Sattley W.M."/>
            <person name="Shimada Y."/>
            <person name="Taylor H.L."/>
            <person name="Tomo T."/>
            <person name="Tsuchiya T."/>
            <person name="Wang Z.T."/>
            <person name="Raymond J."/>
            <person name="Mimuro M."/>
            <person name="Blankenship R.E."/>
            <person name="Touchman J.W."/>
        </authorList>
    </citation>
    <scope>NUCLEOTIDE SEQUENCE [LARGE SCALE GENOMIC DNA]</scope>
    <source>
        <strain evidence="2">MBIC 11017</strain>
        <plasmid evidence="2">Plasmid pREB2</plasmid>
    </source>
</reference>
<dbReference type="AlphaFoldDB" id="A8ZM76"/>
<dbReference type="SUPFAM" id="SSF141571">
    <property type="entry name" value="Pentapeptide repeat-like"/>
    <property type="match status" value="1"/>
</dbReference>
<gene>
    <name evidence="1" type="ordered locus">AM1_B0120</name>
</gene>
<organism evidence="1 2">
    <name type="scientific">Acaryochloris marina (strain MBIC 11017)</name>
    <dbReference type="NCBI Taxonomy" id="329726"/>
    <lineage>
        <taxon>Bacteria</taxon>
        <taxon>Bacillati</taxon>
        <taxon>Cyanobacteriota</taxon>
        <taxon>Cyanophyceae</taxon>
        <taxon>Acaryochloridales</taxon>
        <taxon>Acaryochloridaceae</taxon>
        <taxon>Acaryochloris</taxon>
    </lineage>
</organism>
<sequence>MQRITGVCSGCSWFTLGVVVMTAEELLERYASEERDFAGVDLLGANLAEAQLTEVCLNQADLTDTNLVDVCLIDARN</sequence>